<dbReference type="Gene3D" id="3.80.10.10">
    <property type="entry name" value="Ribonuclease Inhibitor"/>
    <property type="match status" value="1"/>
</dbReference>
<dbReference type="OrthoDB" id="9977471at2759"/>
<organism evidence="6 7">
    <name type="scientific">Cloeon dipterum</name>
    <dbReference type="NCBI Taxonomy" id="197152"/>
    <lineage>
        <taxon>Eukaryota</taxon>
        <taxon>Metazoa</taxon>
        <taxon>Ecdysozoa</taxon>
        <taxon>Arthropoda</taxon>
        <taxon>Hexapoda</taxon>
        <taxon>Insecta</taxon>
        <taxon>Pterygota</taxon>
        <taxon>Palaeoptera</taxon>
        <taxon>Ephemeroptera</taxon>
        <taxon>Pisciforma</taxon>
        <taxon>Baetidae</taxon>
        <taxon>Cloeon</taxon>
    </lineage>
</organism>
<keyword evidence="7" id="KW-1185">Reference proteome</keyword>
<dbReference type="SUPFAM" id="SSF52058">
    <property type="entry name" value="L domain-like"/>
    <property type="match status" value="1"/>
</dbReference>
<sequence>MERPPAPLSLQDSAITTVVKNIGGYRELITKNISPPMRNIIFDQAMERIKEIGADQAWAALPYLDQHRTTESFSTKDFPSLFRLKGESGVFSKGCVSMEQFLQYLVEFVPNLRQLNIEDPRRTSPHNWFYFKKVQLEPLATELLLQMKNLTHISIIDVYIKISGFASVCRESPNLQSIEANNILVDKKPKSIKKLLKTLDSNFGHQEYDAMKYPRKIGITLKKANSDKPYREAKVSLSNDLHDLFPSLTQLEISTLNDRDLGLYDIRRKRNHLLRILRRVGETLKTLILESIRPELNIKFKHIFNHCNQLETLILRDSIVSDDDKIASFGHLKKLEWNDTFHGKGTIKLNRIFSAPLLEHLNVRRCSRSLQLFLESSNAMSPFLAAIFLHGLCLASAINFTYVYEWDKFDFIWPSGADTTSIQQMKQNFKPEHVFIEYTAVFGERMFLNLFMNSGTPASLVWLPTSGSSSAPPKLAPFPSWRFHQKNKCSSIQAAKGIETDADGRLWVVDEGSDNCPGKLWIFNLLKNDETDRCHQFLDAVVSHRANKSLRDIVIDKTSNDCLAYITDYNSQHIVVYSRKSDQSWEARQLYLGKLNSKELYSVSVSELKNKGGSAAVKFIGRWSEIAYRMIIDSANVFYTAFYDQNYTSKWNISEPFREKRFHEVGTLKTYRPFTFALGSHDTLWMTERNQSGNKNNRYALFKTTVGARPYFSSTSTALTTPEARGTTSVATYSAWIPASKTTMRMRLPTEDPTQKIFTTTSTQHYSSALPLTTMSTTNVNEETSSEVAKSSPKIGTPQPTLKSNETCGDCAYLEGDYRKSQSLNTVLIWLLVCYLVLSGTVIVWLALRTRRMQIILRKILVENHTEMSVFPEDTIYDDVGPGISNTTPPSGARPENPDESLYAEVHSVNCDYASARPPFSAFYEEPLLENANAGEPSEAEYDEVGYAEQENIYDDVGPGPSSVHSRRKPTESVQYLELF</sequence>
<gene>
    <name evidence="6" type="ORF">CLODIP_2_CD03190</name>
</gene>
<dbReference type="Pfam" id="PF03022">
    <property type="entry name" value="MRJP"/>
    <property type="match status" value="1"/>
</dbReference>
<evidence type="ECO:0000256" key="2">
    <source>
        <dbReference type="ARBA" id="ARBA00009127"/>
    </source>
</evidence>
<dbReference type="InterPro" id="IPR032675">
    <property type="entry name" value="LRR_dom_sf"/>
</dbReference>
<dbReference type="AlphaFoldDB" id="A0A8S1DVX5"/>
<evidence type="ECO:0000313" key="7">
    <source>
        <dbReference type="Proteomes" id="UP000494165"/>
    </source>
</evidence>
<evidence type="ECO:0000256" key="1">
    <source>
        <dbReference type="ARBA" id="ARBA00004613"/>
    </source>
</evidence>
<comment type="caution">
    <text evidence="6">The sequence shown here is derived from an EMBL/GenBank/DDBJ whole genome shotgun (WGS) entry which is preliminary data.</text>
</comment>
<comment type="similarity">
    <text evidence="2">Belongs to the major royal jelly protein family.</text>
</comment>
<keyword evidence="3" id="KW-0964">Secreted</keyword>
<evidence type="ECO:0000256" key="5">
    <source>
        <dbReference type="SAM" id="Phobius"/>
    </source>
</evidence>
<feature type="transmembrane region" description="Helical" evidence="5">
    <location>
        <begin position="827"/>
        <end position="848"/>
    </location>
</feature>
<keyword evidence="5" id="KW-0812">Transmembrane</keyword>
<protein>
    <submittedName>
        <fullName evidence="6">Uncharacterized protein</fullName>
    </submittedName>
</protein>
<keyword evidence="5" id="KW-0472">Membrane</keyword>
<dbReference type="Gene3D" id="2.120.10.30">
    <property type="entry name" value="TolB, C-terminal domain"/>
    <property type="match status" value="2"/>
</dbReference>
<dbReference type="GO" id="GO:0005576">
    <property type="term" value="C:extracellular region"/>
    <property type="evidence" value="ECO:0007669"/>
    <property type="project" value="UniProtKB-SubCell"/>
</dbReference>
<dbReference type="Proteomes" id="UP000494165">
    <property type="component" value="Unassembled WGS sequence"/>
</dbReference>
<accession>A0A8S1DVX5</accession>
<name>A0A8S1DVX5_9INSE</name>
<proteinExistence type="inferred from homology"/>
<dbReference type="EMBL" id="CADEPI010000498">
    <property type="protein sequence ID" value="CAB3386635.1"/>
    <property type="molecule type" value="Genomic_DNA"/>
</dbReference>
<dbReference type="SUPFAM" id="SSF63829">
    <property type="entry name" value="Calcium-dependent phosphotriesterase"/>
    <property type="match status" value="1"/>
</dbReference>
<reference evidence="6 7" key="1">
    <citation type="submission" date="2020-04" db="EMBL/GenBank/DDBJ databases">
        <authorList>
            <person name="Alioto T."/>
            <person name="Alioto T."/>
            <person name="Gomez Garrido J."/>
        </authorList>
    </citation>
    <scope>NUCLEOTIDE SEQUENCE [LARGE SCALE GENOMIC DNA]</scope>
</reference>
<comment type="subcellular location">
    <subcellularLocation>
        <location evidence="1">Secreted</location>
    </subcellularLocation>
</comment>
<dbReference type="PANTHER" id="PTHR10009">
    <property type="entry name" value="PROTEIN YELLOW-RELATED"/>
    <property type="match status" value="1"/>
</dbReference>
<dbReference type="PANTHER" id="PTHR10009:SF18">
    <property type="entry name" value="PROTEIN YELLOW-LIKE PROTEIN"/>
    <property type="match status" value="1"/>
</dbReference>
<dbReference type="InterPro" id="IPR011042">
    <property type="entry name" value="6-blade_b-propeller_TolB-like"/>
</dbReference>
<keyword evidence="5" id="KW-1133">Transmembrane helix</keyword>
<dbReference type="InterPro" id="IPR017996">
    <property type="entry name" value="MRJP/yellow-related"/>
</dbReference>
<evidence type="ECO:0000256" key="3">
    <source>
        <dbReference type="ARBA" id="ARBA00022525"/>
    </source>
</evidence>
<feature type="region of interest" description="Disordered" evidence="4">
    <location>
        <begin position="953"/>
        <end position="972"/>
    </location>
</feature>
<evidence type="ECO:0000313" key="6">
    <source>
        <dbReference type="EMBL" id="CAB3386635.1"/>
    </source>
</evidence>
<evidence type="ECO:0000256" key="4">
    <source>
        <dbReference type="SAM" id="MobiDB-lite"/>
    </source>
</evidence>